<evidence type="ECO:0000313" key="2">
    <source>
        <dbReference type="Proteomes" id="UP000019089"/>
    </source>
</evidence>
<evidence type="ECO:0000313" key="1">
    <source>
        <dbReference type="EMBL" id="AHG43568.1"/>
    </source>
</evidence>
<gene>
    <name evidence="1" type="ORF">N018_11970</name>
</gene>
<dbReference type="KEGG" id="psyr:N018_11970"/>
<sequence length="46" mass="5367">MSQYHLSQKAAIMPVLISTFLPGEKLLRFTRAVMTAHCLFIHFVRY</sequence>
<dbReference type="EMBL" id="CP007014">
    <property type="protein sequence ID" value="AHG43568.1"/>
    <property type="molecule type" value="Genomic_DNA"/>
</dbReference>
<dbReference type="Proteomes" id="UP000019089">
    <property type="component" value="Chromosome"/>
</dbReference>
<dbReference type="AlphaFoldDB" id="W0N2Q9"/>
<reference evidence="1 2" key="1">
    <citation type="submission" date="2013-12" db="EMBL/GenBank/DDBJ databases">
        <title>Interactions Between Genome Architecture and Virulence Genes in Pseudomonas syringae, strain CC1557 as a model.</title>
        <authorList>
            <person name="Baltrus D."/>
            <person name="Hockett K."/>
            <person name="Karlsrud E."/>
            <person name="Dougherty K."/>
            <person name="Nishimura M."/>
        </authorList>
    </citation>
    <scope>NUCLEOTIDE SEQUENCE [LARGE SCALE GENOMIC DNA]</scope>
    <source>
        <strain evidence="1 2">CC1557</strain>
    </source>
</reference>
<dbReference type="STRING" id="1357279.N018_11970"/>
<protein>
    <submittedName>
        <fullName evidence="1">Uncharacterized protein</fullName>
    </submittedName>
</protein>
<proteinExistence type="predicted"/>
<dbReference type="HOGENOM" id="CLU_217273_0_0_6"/>
<accession>W0N2Q9</accession>
<organism evidence="1 2">
    <name type="scientific">Pseudomonas syringae CC1557</name>
    <dbReference type="NCBI Taxonomy" id="1357279"/>
    <lineage>
        <taxon>Bacteria</taxon>
        <taxon>Pseudomonadati</taxon>
        <taxon>Pseudomonadota</taxon>
        <taxon>Gammaproteobacteria</taxon>
        <taxon>Pseudomonadales</taxon>
        <taxon>Pseudomonadaceae</taxon>
        <taxon>Pseudomonas</taxon>
        <taxon>Pseudomonas syringae</taxon>
    </lineage>
</organism>
<name>W0N2Q9_PSESX</name>